<dbReference type="Gene3D" id="3.40.50.720">
    <property type="entry name" value="NAD(P)-binding Rossmann-like Domain"/>
    <property type="match status" value="1"/>
</dbReference>
<dbReference type="InterPro" id="IPR036291">
    <property type="entry name" value="NAD(P)-bd_dom_sf"/>
</dbReference>
<dbReference type="Proteomes" id="UP001183809">
    <property type="component" value="Unassembled WGS sequence"/>
</dbReference>
<dbReference type="Pfam" id="PF03807">
    <property type="entry name" value="F420_oxidored"/>
    <property type="match status" value="1"/>
</dbReference>
<accession>A0ABU2U8F5</accession>
<name>A0ABU2U8F5_9ACTN</name>
<dbReference type="RefSeq" id="WP_311700923.1">
    <property type="nucleotide sequence ID" value="NZ_JAVREY010000112.1"/>
</dbReference>
<dbReference type="SUPFAM" id="SSF51735">
    <property type="entry name" value="NAD(P)-binding Rossmann-fold domains"/>
    <property type="match status" value="1"/>
</dbReference>
<dbReference type="InterPro" id="IPR051267">
    <property type="entry name" value="STEAP_metalloreductase"/>
</dbReference>
<organism evidence="3 4">
    <name type="scientific">Streptomyces gibsoniae</name>
    <dbReference type="NCBI Taxonomy" id="3075529"/>
    <lineage>
        <taxon>Bacteria</taxon>
        <taxon>Bacillati</taxon>
        <taxon>Actinomycetota</taxon>
        <taxon>Actinomycetes</taxon>
        <taxon>Kitasatosporales</taxon>
        <taxon>Streptomycetaceae</taxon>
        <taxon>Streptomyces</taxon>
    </lineage>
</organism>
<proteinExistence type="predicted"/>
<evidence type="ECO:0000313" key="3">
    <source>
        <dbReference type="EMBL" id="MDT0469496.1"/>
    </source>
</evidence>
<feature type="domain" description="Pyrroline-5-carboxylate reductase catalytic N-terminal" evidence="2">
    <location>
        <begin position="3"/>
        <end position="107"/>
    </location>
</feature>
<dbReference type="InterPro" id="IPR028939">
    <property type="entry name" value="P5C_Rdtase_cat_N"/>
</dbReference>
<dbReference type="PANTHER" id="PTHR14239">
    <property type="entry name" value="DUDULIN-RELATED"/>
    <property type="match status" value="1"/>
</dbReference>
<evidence type="ECO:0000313" key="4">
    <source>
        <dbReference type="Proteomes" id="UP001183809"/>
    </source>
</evidence>
<sequence>MRYAVLGTGIVGRTIAAKLTALGHETVIGTRDPEATLARTEPDGYSNASFAEWLADHSAVRLITFAESAAWAEAVVNTTAGGASLEALTAAGADNLAGKVLLDIANPLDFSAGMPPSLNPVNTDSLGERIQRAFPDTRVVKALNTMNCEVMVDPSRVAGEHDVFVSGDDTNAKKQVTELLVSFGWPAASVIDLGGITTARGTEMLLPIWLRLWGALGHADFNFHIAGARTSA</sequence>
<dbReference type="EMBL" id="JAVREY010000112">
    <property type="protein sequence ID" value="MDT0469496.1"/>
    <property type="molecule type" value="Genomic_DNA"/>
</dbReference>
<evidence type="ECO:0000256" key="1">
    <source>
        <dbReference type="ARBA" id="ARBA00023002"/>
    </source>
</evidence>
<comment type="caution">
    <text evidence="3">The sequence shown here is derived from an EMBL/GenBank/DDBJ whole genome shotgun (WGS) entry which is preliminary data.</text>
</comment>
<reference evidence="4" key="1">
    <citation type="submission" date="2023-07" db="EMBL/GenBank/DDBJ databases">
        <title>30 novel species of actinomycetes from the DSMZ collection.</title>
        <authorList>
            <person name="Nouioui I."/>
        </authorList>
    </citation>
    <scope>NUCLEOTIDE SEQUENCE [LARGE SCALE GENOMIC DNA]</scope>
    <source>
        <strain evidence="4">DSM 41699</strain>
    </source>
</reference>
<gene>
    <name evidence="3" type="ORF">RM764_42240</name>
</gene>
<evidence type="ECO:0000259" key="2">
    <source>
        <dbReference type="Pfam" id="PF03807"/>
    </source>
</evidence>
<keyword evidence="4" id="KW-1185">Reference proteome</keyword>
<protein>
    <submittedName>
        <fullName evidence="3">NAD(P)-binding domain-containing protein</fullName>
    </submittedName>
</protein>
<dbReference type="PANTHER" id="PTHR14239:SF10">
    <property type="entry name" value="REDUCTASE"/>
    <property type="match status" value="1"/>
</dbReference>
<keyword evidence="1" id="KW-0560">Oxidoreductase</keyword>